<evidence type="ECO:0000256" key="1">
    <source>
        <dbReference type="ARBA" id="ARBA00007768"/>
    </source>
</evidence>
<evidence type="ECO:0000256" key="2">
    <source>
        <dbReference type="HAMAP-Rule" id="MF_00795"/>
    </source>
</evidence>
<dbReference type="PANTHER" id="PTHR12598:SF0">
    <property type="entry name" value="COPPER HOMEOSTASIS PROTEIN CUTC HOMOLOG"/>
    <property type="match status" value="1"/>
</dbReference>
<accession>A0ABS4E4X3</accession>
<dbReference type="Pfam" id="PF03932">
    <property type="entry name" value="CutC"/>
    <property type="match status" value="1"/>
</dbReference>
<sequence>MPNPKASERRLEVCVETEAGLRAAINSGADRIELCSALSVGGLTPSAGFMRLAAEASVPVHALIRPRAGSFVHDAAERDIITADIREAKAAGLAGVVIGALTCDNRLDLPALRQLVDAADGLSLTLSRAFDLVEDPLVALEEAISLGFSRILTSGCAPSAPHGLETLRRLAARADGRIGLLPGGGVRAENAPALLAINGICELHASCGNSRPADDRLSALGFSDARDVFTDTEKVRALKRAMQIAGP</sequence>
<name>A0ABS4E4X3_9HYPH</name>
<comment type="subcellular location">
    <subcellularLocation>
        <location evidence="2">Cytoplasm</location>
    </subcellularLocation>
</comment>
<protein>
    <recommendedName>
        <fullName evidence="2">PF03932 family protein CutC</fullName>
    </recommendedName>
</protein>
<proteinExistence type="inferred from homology"/>
<dbReference type="RefSeq" id="WP_209948349.1">
    <property type="nucleotide sequence ID" value="NZ_JAGGJU010000014.1"/>
</dbReference>
<dbReference type="PANTHER" id="PTHR12598">
    <property type="entry name" value="COPPER HOMEOSTASIS PROTEIN CUTC"/>
    <property type="match status" value="1"/>
</dbReference>
<comment type="caution">
    <text evidence="3">The sequence shown here is derived from an EMBL/GenBank/DDBJ whole genome shotgun (WGS) entry which is preliminary data.</text>
</comment>
<dbReference type="EMBL" id="JAGGJU010000014">
    <property type="protein sequence ID" value="MBP1853001.1"/>
    <property type="molecule type" value="Genomic_DNA"/>
</dbReference>
<evidence type="ECO:0000313" key="4">
    <source>
        <dbReference type="Proteomes" id="UP000759443"/>
    </source>
</evidence>
<keyword evidence="4" id="KW-1185">Reference proteome</keyword>
<dbReference type="InterPro" id="IPR036822">
    <property type="entry name" value="CutC-like_dom_sf"/>
</dbReference>
<comment type="similarity">
    <text evidence="1 2">Belongs to the CutC family.</text>
</comment>
<reference evidence="3 4" key="1">
    <citation type="submission" date="2021-03" db="EMBL/GenBank/DDBJ databases">
        <title>Genomic Encyclopedia of Type Strains, Phase IV (KMG-IV): sequencing the most valuable type-strain genomes for metagenomic binning, comparative biology and taxonomic classification.</title>
        <authorList>
            <person name="Goeker M."/>
        </authorList>
    </citation>
    <scope>NUCLEOTIDE SEQUENCE [LARGE SCALE GENOMIC DNA]</scope>
    <source>
        <strain evidence="3 4">DSM 21600</strain>
    </source>
</reference>
<keyword evidence="2" id="KW-0963">Cytoplasm</keyword>
<comment type="caution">
    <text evidence="2">Once thought to be involved in copper homeostasis, experiments in E.coli have shown this is not the case.</text>
</comment>
<dbReference type="InterPro" id="IPR005627">
    <property type="entry name" value="CutC-like"/>
</dbReference>
<dbReference type="Proteomes" id="UP000759443">
    <property type="component" value="Unassembled WGS sequence"/>
</dbReference>
<dbReference type="SUPFAM" id="SSF110395">
    <property type="entry name" value="CutC-like"/>
    <property type="match status" value="1"/>
</dbReference>
<organism evidence="3 4">
    <name type="scientific">Rhizobium halophytocola</name>
    <dbReference type="NCBI Taxonomy" id="735519"/>
    <lineage>
        <taxon>Bacteria</taxon>
        <taxon>Pseudomonadati</taxon>
        <taxon>Pseudomonadota</taxon>
        <taxon>Alphaproteobacteria</taxon>
        <taxon>Hyphomicrobiales</taxon>
        <taxon>Rhizobiaceae</taxon>
        <taxon>Rhizobium/Agrobacterium group</taxon>
        <taxon>Rhizobium</taxon>
    </lineage>
</organism>
<gene>
    <name evidence="2" type="primary">cutC</name>
    <name evidence="3" type="ORF">J2Z17_004460</name>
</gene>
<dbReference type="Gene3D" id="3.20.20.380">
    <property type="entry name" value="Copper homeostasis (CutC) domain"/>
    <property type="match status" value="1"/>
</dbReference>
<dbReference type="HAMAP" id="MF_00795">
    <property type="entry name" value="CutC"/>
    <property type="match status" value="1"/>
</dbReference>
<evidence type="ECO:0000313" key="3">
    <source>
        <dbReference type="EMBL" id="MBP1853001.1"/>
    </source>
</evidence>